<dbReference type="PANTHER" id="PTHR43482:SF1">
    <property type="entry name" value="PROTEIN AST1-RELATED"/>
    <property type="match status" value="1"/>
</dbReference>
<dbReference type="Pfam" id="PF08240">
    <property type="entry name" value="ADH_N"/>
    <property type="match status" value="1"/>
</dbReference>
<dbReference type="InterPro" id="IPR052585">
    <property type="entry name" value="Lipid_raft_assoc_Zn_ADH"/>
</dbReference>
<dbReference type="SUPFAM" id="SSF50129">
    <property type="entry name" value="GroES-like"/>
    <property type="match status" value="1"/>
</dbReference>
<evidence type="ECO:0000259" key="2">
    <source>
        <dbReference type="SMART" id="SM00829"/>
    </source>
</evidence>
<keyword evidence="1" id="KW-0862">Zinc</keyword>
<sequence>MTNLMNAVGFYHALPLSNPDSFLDLSVPVPEVTGHDLLVEVRAISVNPVDTKQRLVEPKIENQPRILGFDASGIVKKVGPNCTLFAPGDSVFYAGDVTRPGSNSHYQLVDERIVGKKPTQATFAEAAAMPLTSLTAYEALFERLAISKNKLENKGKSILIIAASGGVGSIATQLAKHVGLTVIGTASRPETVKWTKDHGTDIVLNHHQPLQPQLKKYGYDQVSFILCLNNTDAYWETMASMIAPQGKICSIVENESPLELGKLKSKSATFVWEFMFTKAMYQTPDLLSQHDILTTISQLLDQGVIQTTLSETIHPISAATMRQAHRKIESGQMIGKLVLENY</sequence>
<dbReference type="Pfam" id="PF13602">
    <property type="entry name" value="ADH_zinc_N_2"/>
    <property type="match status" value="1"/>
</dbReference>
<dbReference type="Gene3D" id="3.40.50.720">
    <property type="entry name" value="NAD(P)-binding Rossmann-like Domain"/>
    <property type="match status" value="1"/>
</dbReference>
<comment type="similarity">
    <text evidence="1">Belongs to the zinc-containing alcohol dehydrogenase family. Quinone oxidoreductase subfamily.</text>
</comment>
<keyword evidence="1" id="KW-0560">Oxidoreductase</keyword>
<dbReference type="SUPFAM" id="SSF51735">
    <property type="entry name" value="NAD(P)-binding Rossmann-fold domains"/>
    <property type="match status" value="1"/>
</dbReference>
<comment type="caution">
    <text evidence="3">The sequence shown here is derived from an EMBL/GenBank/DDBJ whole genome shotgun (WGS) entry which is preliminary data.</text>
</comment>
<reference evidence="4" key="1">
    <citation type="journal article" date="2019" name="Int. J. Syst. Evol. Microbiol.">
        <title>The Global Catalogue of Microorganisms (GCM) 10K type strain sequencing project: providing services to taxonomists for standard genome sequencing and annotation.</title>
        <authorList>
            <consortium name="The Broad Institute Genomics Platform"/>
            <consortium name="The Broad Institute Genome Sequencing Center for Infectious Disease"/>
            <person name="Wu L."/>
            <person name="Ma J."/>
        </authorList>
    </citation>
    <scope>NUCLEOTIDE SEQUENCE [LARGE SCALE GENOMIC DNA]</scope>
    <source>
        <strain evidence="4">TISTR 932</strain>
    </source>
</reference>
<dbReference type="InterPro" id="IPR020843">
    <property type="entry name" value="ER"/>
</dbReference>
<dbReference type="InterPro" id="IPR013154">
    <property type="entry name" value="ADH-like_N"/>
</dbReference>
<accession>A0ABW5THE9</accession>
<dbReference type="EMBL" id="JBHUMO010000012">
    <property type="protein sequence ID" value="MFD2728249.1"/>
    <property type="molecule type" value="Genomic_DNA"/>
</dbReference>
<dbReference type="RefSeq" id="WP_379979469.1">
    <property type="nucleotide sequence ID" value="NZ_JBHUMO010000012.1"/>
</dbReference>
<dbReference type="SMART" id="SM00829">
    <property type="entry name" value="PKS_ER"/>
    <property type="match status" value="1"/>
</dbReference>
<dbReference type="InterPro" id="IPR002364">
    <property type="entry name" value="Quin_OxRdtase/zeta-crystal_CS"/>
</dbReference>
<feature type="domain" description="Enoyl reductase (ER)" evidence="2">
    <location>
        <begin position="17"/>
        <end position="339"/>
    </location>
</feature>
<dbReference type="NCBIfam" id="TIGR02817">
    <property type="entry name" value="adh_fam_1"/>
    <property type="match status" value="1"/>
</dbReference>
<dbReference type="InterPro" id="IPR036291">
    <property type="entry name" value="NAD(P)-bd_dom_sf"/>
</dbReference>
<dbReference type="CDD" id="cd08252">
    <property type="entry name" value="AL_MDR"/>
    <property type="match status" value="1"/>
</dbReference>
<dbReference type="InterPro" id="IPR011032">
    <property type="entry name" value="GroES-like_sf"/>
</dbReference>
<evidence type="ECO:0000313" key="4">
    <source>
        <dbReference type="Proteomes" id="UP001597427"/>
    </source>
</evidence>
<gene>
    <name evidence="3" type="ORF">ACFSR0_02205</name>
</gene>
<proteinExistence type="inferred from homology"/>
<evidence type="ECO:0000313" key="3">
    <source>
        <dbReference type="EMBL" id="MFD2728249.1"/>
    </source>
</evidence>
<name>A0ABW5THE9_9ENTE</name>
<keyword evidence="1" id="KW-0479">Metal-binding</keyword>
<protein>
    <recommendedName>
        <fullName evidence="1">Zinc-type alcohol dehydrogenase-like protein</fullName>
    </recommendedName>
</protein>
<dbReference type="Gene3D" id="3.90.180.10">
    <property type="entry name" value="Medium-chain alcohol dehydrogenases, catalytic domain"/>
    <property type="match status" value="1"/>
</dbReference>
<organism evidence="3 4">
    <name type="scientific">Enterococcus camelliae</name>
    <dbReference type="NCBI Taxonomy" id="453959"/>
    <lineage>
        <taxon>Bacteria</taxon>
        <taxon>Bacillati</taxon>
        <taxon>Bacillota</taxon>
        <taxon>Bacilli</taxon>
        <taxon>Lactobacillales</taxon>
        <taxon>Enterococcaceae</taxon>
        <taxon>Enterococcus</taxon>
    </lineage>
</organism>
<dbReference type="PANTHER" id="PTHR43482">
    <property type="entry name" value="PROTEIN AST1-RELATED"/>
    <property type="match status" value="1"/>
</dbReference>
<evidence type="ECO:0000256" key="1">
    <source>
        <dbReference type="RuleBase" id="RU364000"/>
    </source>
</evidence>
<keyword evidence="4" id="KW-1185">Reference proteome</keyword>
<dbReference type="PROSITE" id="PS01162">
    <property type="entry name" value="QOR_ZETA_CRYSTAL"/>
    <property type="match status" value="1"/>
</dbReference>
<dbReference type="Proteomes" id="UP001597427">
    <property type="component" value="Unassembled WGS sequence"/>
</dbReference>
<dbReference type="InterPro" id="IPR014182">
    <property type="entry name" value="ADH_Zn_typ-1"/>
</dbReference>